<gene>
    <name evidence="2" type="ORF">C8E87_7015</name>
</gene>
<sequence length="175" mass="19874">MDGYGAFVDIGEPGKRARLWKIKRPGGVYWFDLRVIAEDPDGSWLGGPVGTPWCAPHDRGTFPVPVVVWLAAGRPWAAWWVGDPGDRRLEIDVCLPPEPVEDGWRYVDLELDPVLHVRDGRVEIEDWDEYEEARLRGWMTERDAELARVTAEACAELLKAGAEPWLDRGWQLLNS</sequence>
<dbReference type="InterPro" id="IPR007295">
    <property type="entry name" value="DUF402"/>
</dbReference>
<dbReference type="Pfam" id="PF04167">
    <property type="entry name" value="DUF402"/>
    <property type="match status" value="1"/>
</dbReference>
<dbReference type="Gene3D" id="2.40.380.10">
    <property type="entry name" value="FomD-like"/>
    <property type="match status" value="1"/>
</dbReference>
<name>A0A4R6J7T7_9ACTN</name>
<proteinExistence type="predicted"/>
<dbReference type="OrthoDB" id="3391641at2"/>
<comment type="caution">
    <text evidence="2">The sequence shown here is derived from an EMBL/GenBank/DDBJ whole genome shotgun (WGS) entry which is preliminary data.</text>
</comment>
<organism evidence="2 3">
    <name type="scientific">Paractinoplanes brasiliensis</name>
    <dbReference type="NCBI Taxonomy" id="52695"/>
    <lineage>
        <taxon>Bacteria</taxon>
        <taxon>Bacillati</taxon>
        <taxon>Actinomycetota</taxon>
        <taxon>Actinomycetes</taxon>
        <taxon>Micromonosporales</taxon>
        <taxon>Micromonosporaceae</taxon>
        <taxon>Paractinoplanes</taxon>
    </lineage>
</organism>
<keyword evidence="3" id="KW-1185">Reference proteome</keyword>
<feature type="domain" description="DUF402" evidence="1">
    <location>
        <begin position="38"/>
        <end position="161"/>
    </location>
</feature>
<reference evidence="2 3" key="1">
    <citation type="submission" date="2019-03" db="EMBL/GenBank/DDBJ databases">
        <title>Sequencing the genomes of 1000 actinobacteria strains.</title>
        <authorList>
            <person name="Klenk H.-P."/>
        </authorList>
    </citation>
    <scope>NUCLEOTIDE SEQUENCE [LARGE SCALE GENOMIC DNA]</scope>
    <source>
        <strain evidence="2 3">DSM 43805</strain>
    </source>
</reference>
<dbReference type="EMBL" id="SNWR01000002">
    <property type="protein sequence ID" value="TDO31589.1"/>
    <property type="molecule type" value="Genomic_DNA"/>
</dbReference>
<dbReference type="Proteomes" id="UP000294901">
    <property type="component" value="Unassembled WGS sequence"/>
</dbReference>
<protein>
    <submittedName>
        <fullName evidence="2">Uncharacterized protein DUF402</fullName>
    </submittedName>
</protein>
<evidence type="ECO:0000313" key="3">
    <source>
        <dbReference type="Proteomes" id="UP000294901"/>
    </source>
</evidence>
<dbReference type="SUPFAM" id="SSF159234">
    <property type="entry name" value="FomD-like"/>
    <property type="match status" value="1"/>
</dbReference>
<accession>A0A4R6J7T7</accession>
<evidence type="ECO:0000259" key="1">
    <source>
        <dbReference type="Pfam" id="PF04167"/>
    </source>
</evidence>
<dbReference type="AlphaFoldDB" id="A0A4R6J7T7"/>
<dbReference type="InterPro" id="IPR035930">
    <property type="entry name" value="FomD-like_sf"/>
</dbReference>
<evidence type="ECO:0000313" key="2">
    <source>
        <dbReference type="EMBL" id="TDO31589.1"/>
    </source>
</evidence>